<dbReference type="FunFam" id="3.90.550.10:FF:000057">
    <property type="entry name" value="Glycosyltransferase-like protein, family 2"/>
    <property type="match status" value="1"/>
</dbReference>
<reference evidence="16" key="1">
    <citation type="submission" date="2023-07" db="EMBL/GenBank/DDBJ databases">
        <title>A chromosome-level genome assembly of Lolium multiflorum.</title>
        <authorList>
            <person name="Chen Y."/>
            <person name="Copetti D."/>
            <person name="Kolliker R."/>
            <person name="Studer B."/>
        </authorList>
    </citation>
    <scope>NUCLEOTIDE SEQUENCE</scope>
    <source>
        <strain evidence="16">02402/16</strain>
        <tissue evidence="16">Leaf</tissue>
    </source>
</reference>
<evidence type="ECO:0000256" key="3">
    <source>
        <dbReference type="ARBA" id="ARBA00022679"/>
    </source>
</evidence>
<evidence type="ECO:0000256" key="11">
    <source>
        <dbReference type="ARBA" id="ARBA00060879"/>
    </source>
</evidence>
<evidence type="ECO:0000256" key="5">
    <source>
        <dbReference type="ARBA" id="ARBA00022989"/>
    </source>
</evidence>
<evidence type="ECO:0000256" key="1">
    <source>
        <dbReference type="ARBA" id="ARBA00004653"/>
    </source>
</evidence>
<protein>
    <recommendedName>
        <fullName evidence="12">glucomannan 4-beta-mannosyltransferase</fullName>
        <ecNumber evidence="12">2.4.1.32</ecNumber>
    </recommendedName>
    <alternativeName>
        <fullName evidence="13">Glucomannan synthase</fullName>
    </alternativeName>
</protein>
<comment type="caution">
    <text evidence="16">The sequence shown here is derived from an EMBL/GenBank/DDBJ whole genome shotgun (WGS) entry which is preliminary data.</text>
</comment>
<dbReference type="PANTHER" id="PTHR32044:SF18">
    <property type="entry name" value="GLUCOMANNAN 4-BETA-MANNOSYLTRANSFERASE 6-RELATED"/>
    <property type="match status" value="1"/>
</dbReference>
<keyword evidence="5 14" id="KW-1133">Transmembrane helix</keyword>
<feature type="transmembrane region" description="Helical" evidence="14">
    <location>
        <begin position="46"/>
        <end position="71"/>
    </location>
</feature>
<dbReference type="AlphaFoldDB" id="A0AAD8WR84"/>
<evidence type="ECO:0000256" key="7">
    <source>
        <dbReference type="ARBA" id="ARBA00023136"/>
    </source>
</evidence>
<comment type="function">
    <text evidence="10">Probable mannan synthase which consists of a 4-beta-mannosyltransferase activity on mannan using GDP-mannose. The beta-1,4-mannan product is the backbone for galactomannan synthesis by galactomannan galactosyltransferase. Galactomannan is a noncellulosic polysaccharides of plant cell wall.</text>
</comment>
<evidence type="ECO:0000259" key="15">
    <source>
        <dbReference type="Pfam" id="PF13632"/>
    </source>
</evidence>
<dbReference type="GO" id="GO:0051753">
    <property type="term" value="F:mannan synthase activity"/>
    <property type="evidence" value="ECO:0007669"/>
    <property type="project" value="TreeGrafter"/>
</dbReference>
<comment type="catalytic activity">
    <reaction evidence="9">
        <text>GDP-mannose + (glucomannan)n = GDP + (glucomannan)n+1.</text>
        <dbReference type="EC" id="2.4.1.32"/>
    </reaction>
</comment>
<evidence type="ECO:0000256" key="6">
    <source>
        <dbReference type="ARBA" id="ARBA00023034"/>
    </source>
</evidence>
<evidence type="ECO:0000256" key="10">
    <source>
        <dbReference type="ARBA" id="ARBA00056537"/>
    </source>
</evidence>
<evidence type="ECO:0000256" key="8">
    <source>
        <dbReference type="ARBA" id="ARBA00023316"/>
    </source>
</evidence>
<organism evidence="16 17">
    <name type="scientific">Lolium multiflorum</name>
    <name type="common">Italian ryegrass</name>
    <name type="synonym">Lolium perenne subsp. multiflorum</name>
    <dbReference type="NCBI Taxonomy" id="4521"/>
    <lineage>
        <taxon>Eukaryota</taxon>
        <taxon>Viridiplantae</taxon>
        <taxon>Streptophyta</taxon>
        <taxon>Embryophyta</taxon>
        <taxon>Tracheophyta</taxon>
        <taxon>Spermatophyta</taxon>
        <taxon>Magnoliopsida</taxon>
        <taxon>Liliopsida</taxon>
        <taxon>Poales</taxon>
        <taxon>Poaceae</taxon>
        <taxon>BOP clade</taxon>
        <taxon>Pooideae</taxon>
        <taxon>Poodae</taxon>
        <taxon>Poeae</taxon>
        <taxon>Poeae Chloroplast Group 2 (Poeae type)</taxon>
        <taxon>Loliodinae</taxon>
        <taxon>Loliinae</taxon>
        <taxon>Lolium</taxon>
    </lineage>
</organism>
<feature type="transmembrane region" description="Helical" evidence="14">
    <location>
        <begin position="531"/>
        <end position="555"/>
    </location>
</feature>
<gene>
    <name evidence="16" type="ORF">QYE76_058067</name>
</gene>
<name>A0AAD8WR84_LOLMU</name>
<dbReference type="InterPro" id="IPR001173">
    <property type="entry name" value="Glyco_trans_2-like"/>
</dbReference>
<feature type="transmembrane region" description="Helical" evidence="14">
    <location>
        <begin position="507"/>
        <end position="525"/>
    </location>
</feature>
<dbReference type="PANTHER" id="PTHR32044">
    <property type="entry name" value="GLUCOMANNAN 4-BETA-MANNOSYLTRANSFERASE 9"/>
    <property type="match status" value="1"/>
</dbReference>
<dbReference type="Pfam" id="PF13632">
    <property type="entry name" value="Glyco_trans_2_3"/>
    <property type="match status" value="1"/>
</dbReference>
<evidence type="ECO:0000256" key="14">
    <source>
        <dbReference type="SAM" id="Phobius"/>
    </source>
</evidence>
<keyword evidence="17" id="KW-1185">Reference proteome</keyword>
<dbReference type="Gene3D" id="3.90.550.10">
    <property type="entry name" value="Spore Coat Polysaccharide Biosynthesis Protein SpsA, Chain A"/>
    <property type="match status" value="1"/>
</dbReference>
<keyword evidence="8" id="KW-0961">Cell wall biogenesis/degradation</keyword>
<evidence type="ECO:0000313" key="16">
    <source>
        <dbReference type="EMBL" id="KAK1669908.1"/>
    </source>
</evidence>
<keyword evidence="7 14" id="KW-0472">Membrane</keyword>
<evidence type="ECO:0000313" key="17">
    <source>
        <dbReference type="Proteomes" id="UP001231189"/>
    </source>
</evidence>
<dbReference type="GO" id="GO:0047259">
    <property type="term" value="F:glucomannan 4-beta-mannosyltransferase activity"/>
    <property type="evidence" value="ECO:0007669"/>
    <property type="project" value="UniProtKB-EC"/>
</dbReference>
<dbReference type="Proteomes" id="UP001231189">
    <property type="component" value="Unassembled WGS sequence"/>
</dbReference>
<feature type="domain" description="Glycosyltransferase 2-like" evidence="15">
    <location>
        <begin position="218"/>
        <end position="408"/>
    </location>
</feature>
<keyword evidence="4 14" id="KW-0812">Transmembrane</keyword>
<keyword evidence="6" id="KW-0333">Golgi apparatus</keyword>
<evidence type="ECO:0000256" key="9">
    <source>
        <dbReference type="ARBA" id="ARBA00051800"/>
    </source>
</evidence>
<dbReference type="GO" id="GO:0000139">
    <property type="term" value="C:Golgi membrane"/>
    <property type="evidence" value="ECO:0007669"/>
    <property type="project" value="UniProtKB-SubCell"/>
</dbReference>
<comment type="similarity">
    <text evidence="11">Belongs to the glycosyltransferase 2 family. Plant cellulose synthase-like A subfamily.</text>
</comment>
<feature type="transmembrane region" description="Helical" evidence="14">
    <location>
        <begin position="420"/>
        <end position="438"/>
    </location>
</feature>
<sequence>MQQGGDLHQAAALLASAGDAFALEVNRIVVSLSPVVDTVLEQLLRAWSFLAVPLLTGAVTLCMAMSVMVLAEKVFLGTVSAAANLFRSRRRRRPGKGRSARRGVDPAVLLDEEAGGGGGSAAFPMVLVQIPMYNEREVYQLSIGAACRLTWPADRLIVQVLDDSTDAAIKELVRAECEKWASCGVDVRYEARNDRAGHKAGNLTEGMRHDYARQCEFVAIFDADFQPAPEFLADTVPLLLRDPSLALVQTRWEFVNADECLLTRMQEMSMDYHFKVEQQAGSSLCSFFGYNGSAGVWRRQAIEESGGWDDRTTAEDMDLALRAALLGWEFVYVGAVKVKSELPSSLKAYRSQQHRWSCGPALLFKKMFWEILAAKEVSIWKKFYIVYDFFIARRIVSTFFTFFFFTVLLPAKLLFPQVEIPAWEMIYIPMVTTLLNSVGIPQRSLHLVVPWITFENAMALHRFKAILIGLFEAGRANEWIVTHKSGNVGRKVKSITPGDYLKQRFHGLELLMGALLLVSGCYDFLYGHGYFYLFALPQSIMYFMIGFELLGVSVCS</sequence>
<dbReference type="GO" id="GO:0071555">
    <property type="term" value="P:cell wall organization"/>
    <property type="evidence" value="ECO:0007669"/>
    <property type="project" value="UniProtKB-KW"/>
</dbReference>
<dbReference type="EC" id="2.4.1.32" evidence="12"/>
<dbReference type="SUPFAM" id="SSF53448">
    <property type="entry name" value="Nucleotide-diphospho-sugar transferases"/>
    <property type="match status" value="1"/>
</dbReference>
<evidence type="ECO:0000256" key="13">
    <source>
        <dbReference type="ARBA" id="ARBA00076024"/>
    </source>
</evidence>
<evidence type="ECO:0000256" key="4">
    <source>
        <dbReference type="ARBA" id="ARBA00022692"/>
    </source>
</evidence>
<proteinExistence type="inferred from homology"/>
<keyword evidence="3" id="KW-0808">Transferase</keyword>
<feature type="transmembrane region" description="Helical" evidence="14">
    <location>
        <begin position="385"/>
        <end position="408"/>
    </location>
</feature>
<evidence type="ECO:0000256" key="12">
    <source>
        <dbReference type="ARBA" id="ARBA00066505"/>
    </source>
</evidence>
<dbReference type="InterPro" id="IPR029044">
    <property type="entry name" value="Nucleotide-diphossugar_trans"/>
</dbReference>
<keyword evidence="2" id="KW-0328">Glycosyltransferase</keyword>
<comment type="subcellular location">
    <subcellularLocation>
        <location evidence="1">Golgi apparatus membrane</location>
        <topology evidence="1">Multi-pass membrane protein</topology>
    </subcellularLocation>
</comment>
<dbReference type="EMBL" id="JAUUTY010000003">
    <property type="protein sequence ID" value="KAK1669908.1"/>
    <property type="molecule type" value="Genomic_DNA"/>
</dbReference>
<evidence type="ECO:0000256" key="2">
    <source>
        <dbReference type="ARBA" id="ARBA00022676"/>
    </source>
</evidence>
<accession>A0AAD8WR84</accession>